<gene>
    <name evidence="6" type="ORF">DPM12_18555</name>
</gene>
<comment type="caution">
    <text evidence="6">The sequence shown here is derived from an EMBL/GenBank/DDBJ whole genome shotgun (WGS) entry which is preliminary data.</text>
</comment>
<reference evidence="6 7" key="1">
    <citation type="submission" date="2018-06" db="EMBL/GenBank/DDBJ databases">
        <title>Phytoactinopolyspora halophila sp. nov., a novel halophilic actinomycete isolated from a saline soil in China.</title>
        <authorList>
            <person name="Tang S.-K."/>
        </authorList>
    </citation>
    <scope>NUCLEOTIDE SEQUENCE [LARGE SCALE GENOMIC DNA]</scope>
    <source>
        <strain evidence="6 7">YIM 96934</strain>
    </source>
</reference>
<sequence>MISLDALQTILTEDGMHAVTLDAVAAAAGVSKGGLLYHFPSKEAMLDAFVQRMCDTAEAEFAEAEQADDVVASYLRASAPGDTEAALLWSLIATLRTSDVATAEARQLVTDFFARWEEILHRKIDDPVIADIVCLAGDGIYLRALAGLSIPDDETLAAITDRLARLAGTRP</sequence>
<dbReference type="Gene3D" id="1.10.357.10">
    <property type="entry name" value="Tetracycline Repressor, domain 2"/>
    <property type="match status" value="1"/>
</dbReference>
<dbReference type="GO" id="GO:0003700">
    <property type="term" value="F:DNA-binding transcription factor activity"/>
    <property type="evidence" value="ECO:0007669"/>
    <property type="project" value="TreeGrafter"/>
</dbReference>
<evidence type="ECO:0000256" key="3">
    <source>
        <dbReference type="ARBA" id="ARBA00023163"/>
    </source>
</evidence>
<keyword evidence="1" id="KW-0805">Transcription regulation</keyword>
<dbReference type="GO" id="GO:0000976">
    <property type="term" value="F:transcription cis-regulatory region binding"/>
    <property type="evidence" value="ECO:0007669"/>
    <property type="project" value="TreeGrafter"/>
</dbReference>
<dbReference type="PANTHER" id="PTHR30055:SF234">
    <property type="entry name" value="HTH-TYPE TRANSCRIPTIONAL REGULATOR BETI"/>
    <property type="match status" value="1"/>
</dbReference>
<dbReference type="Proteomes" id="UP000250462">
    <property type="component" value="Unassembled WGS sequence"/>
</dbReference>
<proteinExistence type="predicted"/>
<dbReference type="Pfam" id="PF00440">
    <property type="entry name" value="TetR_N"/>
    <property type="match status" value="1"/>
</dbReference>
<feature type="domain" description="HTH tetR-type" evidence="5">
    <location>
        <begin position="1"/>
        <end position="57"/>
    </location>
</feature>
<dbReference type="RefSeq" id="WP_112259883.1">
    <property type="nucleotide sequence ID" value="NZ_QMIG01000025.1"/>
</dbReference>
<feature type="DNA-binding region" description="H-T-H motif" evidence="4">
    <location>
        <begin position="20"/>
        <end position="39"/>
    </location>
</feature>
<dbReference type="SUPFAM" id="SSF46689">
    <property type="entry name" value="Homeodomain-like"/>
    <property type="match status" value="1"/>
</dbReference>
<dbReference type="PRINTS" id="PR00455">
    <property type="entry name" value="HTHTETR"/>
</dbReference>
<dbReference type="InterPro" id="IPR009057">
    <property type="entry name" value="Homeodomain-like_sf"/>
</dbReference>
<dbReference type="InterPro" id="IPR001647">
    <property type="entry name" value="HTH_TetR"/>
</dbReference>
<dbReference type="EMBL" id="QMIG01000025">
    <property type="protein sequence ID" value="RAW10762.1"/>
    <property type="molecule type" value="Genomic_DNA"/>
</dbReference>
<evidence type="ECO:0000313" key="7">
    <source>
        <dbReference type="Proteomes" id="UP000250462"/>
    </source>
</evidence>
<dbReference type="InterPro" id="IPR041479">
    <property type="entry name" value="TetR_CgmR_C"/>
</dbReference>
<dbReference type="InterPro" id="IPR050109">
    <property type="entry name" value="HTH-type_TetR-like_transc_reg"/>
</dbReference>
<evidence type="ECO:0000256" key="2">
    <source>
        <dbReference type="ARBA" id="ARBA00023125"/>
    </source>
</evidence>
<keyword evidence="2 4" id="KW-0238">DNA-binding</keyword>
<dbReference type="PANTHER" id="PTHR30055">
    <property type="entry name" value="HTH-TYPE TRANSCRIPTIONAL REGULATOR RUTR"/>
    <property type="match status" value="1"/>
</dbReference>
<keyword evidence="7" id="KW-1185">Reference proteome</keyword>
<dbReference type="PROSITE" id="PS50977">
    <property type="entry name" value="HTH_TETR_2"/>
    <property type="match status" value="1"/>
</dbReference>
<keyword evidence="3" id="KW-0804">Transcription</keyword>
<evidence type="ECO:0000256" key="1">
    <source>
        <dbReference type="ARBA" id="ARBA00023015"/>
    </source>
</evidence>
<organism evidence="6 7">
    <name type="scientific">Phytoactinopolyspora halophila</name>
    <dbReference type="NCBI Taxonomy" id="1981511"/>
    <lineage>
        <taxon>Bacteria</taxon>
        <taxon>Bacillati</taxon>
        <taxon>Actinomycetota</taxon>
        <taxon>Actinomycetes</taxon>
        <taxon>Jiangellales</taxon>
        <taxon>Jiangellaceae</taxon>
        <taxon>Phytoactinopolyspora</taxon>
    </lineage>
</organism>
<dbReference type="OrthoDB" id="9806334at2"/>
<name>A0A329QHD9_9ACTN</name>
<accession>A0A329QHD9</accession>
<protein>
    <submittedName>
        <fullName evidence="6">TetR/AcrR family transcriptional regulator</fullName>
    </submittedName>
</protein>
<evidence type="ECO:0000313" key="6">
    <source>
        <dbReference type="EMBL" id="RAW10762.1"/>
    </source>
</evidence>
<evidence type="ECO:0000256" key="4">
    <source>
        <dbReference type="PROSITE-ProRule" id="PRU00335"/>
    </source>
</evidence>
<dbReference type="AlphaFoldDB" id="A0A329QHD9"/>
<dbReference type="Pfam" id="PF17937">
    <property type="entry name" value="TetR_C_28"/>
    <property type="match status" value="1"/>
</dbReference>
<evidence type="ECO:0000259" key="5">
    <source>
        <dbReference type="PROSITE" id="PS50977"/>
    </source>
</evidence>